<sequence>MDILNEYLSSKVEQIASSLYNYTLRAKRSHNGGHCCHCYHCYHGLKTLVHLEEINIQKRIIHSYNMSKTKTTTMSKDSNMYSSLWERLSKSLWSSSPGSPTLLSTVMGDLIGTESGDCMSCDLTDERLGQSQRSGFIVKEKKREKKVFPPAITLLRETGAGGMPSCFKKECGEDGRLILKSENMKCHCEYMEANRENGRLIMRITHLDDNGWPIDVEEEDEEDEEEEEEEESDLEIEFEKELVKEGSSDVSKNESGSCWADLRQCASYGNGGFIRAQLEGSFYLGLSGSAPLPPITSVM</sequence>
<dbReference type="EMBL" id="CASHSV030000034">
    <property type="protein sequence ID" value="CAJ2644324.1"/>
    <property type="molecule type" value="Genomic_DNA"/>
</dbReference>
<gene>
    <name evidence="1" type="ORF">MILVUS5_LOCUS13383</name>
</gene>
<accession>A0ACB0JGU6</accession>
<protein>
    <submittedName>
        <fullName evidence="1">Uncharacterized protein</fullName>
    </submittedName>
</protein>
<organism evidence="1 2">
    <name type="scientific">Trifolium pratense</name>
    <name type="common">Red clover</name>
    <dbReference type="NCBI Taxonomy" id="57577"/>
    <lineage>
        <taxon>Eukaryota</taxon>
        <taxon>Viridiplantae</taxon>
        <taxon>Streptophyta</taxon>
        <taxon>Embryophyta</taxon>
        <taxon>Tracheophyta</taxon>
        <taxon>Spermatophyta</taxon>
        <taxon>Magnoliopsida</taxon>
        <taxon>eudicotyledons</taxon>
        <taxon>Gunneridae</taxon>
        <taxon>Pentapetalae</taxon>
        <taxon>rosids</taxon>
        <taxon>fabids</taxon>
        <taxon>Fabales</taxon>
        <taxon>Fabaceae</taxon>
        <taxon>Papilionoideae</taxon>
        <taxon>50 kb inversion clade</taxon>
        <taxon>NPAAA clade</taxon>
        <taxon>Hologalegina</taxon>
        <taxon>IRL clade</taxon>
        <taxon>Trifolieae</taxon>
        <taxon>Trifolium</taxon>
    </lineage>
</organism>
<proteinExistence type="predicted"/>
<name>A0ACB0JGU6_TRIPR</name>
<dbReference type="Proteomes" id="UP001177021">
    <property type="component" value="Unassembled WGS sequence"/>
</dbReference>
<evidence type="ECO:0000313" key="1">
    <source>
        <dbReference type="EMBL" id="CAJ2644324.1"/>
    </source>
</evidence>
<comment type="caution">
    <text evidence="1">The sequence shown here is derived from an EMBL/GenBank/DDBJ whole genome shotgun (WGS) entry which is preliminary data.</text>
</comment>
<evidence type="ECO:0000313" key="2">
    <source>
        <dbReference type="Proteomes" id="UP001177021"/>
    </source>
</evidence>
<keyword evidence="2" id="KW-1185">Reference proteome</keyword>
<reference evidence="1" key="1">
    <citation type="submission" date="2023-10" db="EMBL/GenBank/DDBJ databases">
        <authorList>
            <person name="Rodriguez Cubillos JULIANA M."/>
            <person name="De Vega J."/>
        </authorList>
    </citation>
    <scope>NUCLEOTIDE SEQUENCE</scope>
</reference>